<sequence length="473" mass="52232">SEDIAFLDSGRVITARWVCRKCNTDVGGMRQGPCLCAYSDALGKEGARHEKSLKVVPVGDPSIYQVHTVSFINFPDDTAAHIHAAAEGPALVLGRVWGLITESVEKLLLERAKTTDAGDDQAAELAEALRAMNPNHPRVKEYDARRSRPRWLDITDRLKEGISAKGGNLSGAARRWAIEHVTLLDDTSLTEVFDVAQMLRDRGDHTGAKEIEAAAGTASEVLGIRSMRVINDFPLTLAAFGYTRLSKDPSRTVLNPYPPDERGRFPIYAVSSETEALWFELDPVAVVRWLHVNGLTVEEAKSREEAWFTLYARVPGLRDTPMEPKYNESSAVAVRTLLHTISHVFLRRIEWSGFAPSSVGEYIIPGSLSFILYANRHAETKIGGLTTLFEQRLSTWLWDAVQAGRECIYDPICTDDGGSCAGCTHREHSCVAFNRELSRATLYGGSLPSSSELSGLRISTGYWDNAWSVVPKQ</sequence>
<accession>T1CRM4</accession>
<dbReference type="AlphaFoldDB" id="T1CRM4"/>
<protein>
    <submittedName>
        <fullName evidence="1">Uncharacterized protein</fullName>
    </submittedName>
</protein>
<gene>
    <name evidence="1" type="ORF">B1A_05568</name>
</gene>
<reference evidence="1" key="2">
    <citation type="journal article" date="2014" name="ISME J.">
        <title>Microbial stratification in low pH oxic and suboxic macroscopic growths along an acid mine drainage.</title>
        <authorList>
            <person name="Mendez-Garcia C."/>
            <person name="Mesa V."/>
            <person name="Sprenger R.R."/>
            <person name="Richter M."/>
            <person name="Diez M.S."/>
            <person name="Solano J."/>
            <person name="Bargiela R."/>
            <person name="Golyshina O.V."/>
            <person name="Manteca A."/>
            <person name="Ramos J.L."/>
            <person name="Gallego J.R."/>
            <person name="Llorente I."/>
            <person name="Martins Dos Santos V.A."/>
            <person name="Jensen O.N."/>
            <person name="Pelaez A.I."/>
            <person name="Sanchez J."/>
            <person name="Ferrer M."/>
        </authorList>
    </citation>
    <scope>NUCLEOTIDE SEQUENCE</scope>
</reference>
<dbReference type="EMBL" id="AUZX01004067">
    <property type="protein sequence ID" value="EQD71915.1"/>
    <property type="molecule type" value="Genomic_DNA"/>
</dbReference>
<proteinExistence type="predicted"/>
<comment type="caution">
    <text evidence="1">The sequence shown here is derived from an EMBL/GenBank/DDBJ whole genome shotgun (WGS) entry which is preliminary data.</text>
</comment>
<name>T1CRM4_9ZZZZ</name>
<feature type="non-terminal residue" evidence="1">
    <location>
        <position position="1"/>
    </location>
</feature>
<evidence type="ECO:0000313" key="1">
    <source>
        <dbReference type="EMBL" id="EQD71915.1"/>
    </source>
</evidence>
<organism evidence="1">
    <name type="scientific">mine drainage metagenome</name>
    <dbReference type="NCBI Taxonomy" id="410659"/>
    <lineage>
        <taxon>unclassified sequences</taxon>
        <taxon>metagenomes</taxon>
        <taxon>ecological metagenomes</taxon>
    </lineage>
</organism>
<reference evidence="1" key="1">
    <citation type="submission" date="2013-08" db="EMBL/GenBank/DDBJ databases">
        <authorList>
            <person name="Mendez C."/>
            <person name="Richter M."/>
            <person name="Ferrer M."/>
            <person name="Sanchez J."/>
        </authorList>
    </citation>
    <scope>NUCLEOTIDE SEQUENCE</scope>
</reference>